<organism evidence="3 4">
    <name type="scientific">Sulfuricurvum kujiense (strain ATCC BAA-921 / DSM 16994 / JCM 11577 / YK-1)</name>
    <dbReference type="NCBI Taxonomy" id="709032"/>
    <lineage>
        <taxon>Bacteria</taxon>
        <taxon>Pseudomonadati</taxon>
        <taxon>Campylobacterota</taxon>
        <taxon>Epsilonproteobacteria</taxon>
        <taxon>Campylobacterales</taxon>
        <taxon>Sulfurimonadaceae</taxon>
        <taxon>Sulfuricurvum</taxon>
    </lineage>
</organism>
<dbReference type="SUPFAM" id="SSF52540">
    <property type="entry name" value="P-loop containing nucleoside triphosphate hydrolases"/>
    <property type="match status" value="1"/>
</dbReference>
<dbReference type="GO" id="GO:0005524">
    <property type="term" value="F:ATP binding"/>
    <property type="evidence" value="ECO:0007669"/>
    <property type="project" value="UniProtKB-UniRule"/>
</dbReference>
<dbReference type="GO" id="GO:0000287">
    <property type="term" value="F:magnesium ion binding"/>
    <property type="evidence" value="ECO:0007669"/>
    <property type="project" value="UniProtKB-UniRule"/>
</dbReference>
<feature type="binding site" evidence="2">
    <location>
        <position position="52"/>
    </location>
    <ligand>
        <name>ATP</name>
        <dbReference type="ChEBI" id="CHEBI:30616"/>
    </ligand>
</feature>
<protein>
    <recommendedName>
        <fullName evidence="2">ATP-dependent dethiobiotin synthetase BioD</fullName>
        <ecNumber evidence="2">6.3.3.3</ecNumber>
    </recommendedName>
    <alternativeName>
        <fullName evidence="2">DTB synthetase</fullName>
        <shortName evidence="2">DTBS</shortName>
    </alternativeName>
    <alternativeName>
        <fullName evidence="2">Dethiobiotin synthase</fullName>
    </alternativeName>
</protein>
<dbReference type="eggNOG" id="COG0132">
    <property type="taxonomic scope" value="Bacteria"/>
</dbReference>
<dbReference type="InterPro" id="IPR027417">
    <property type="entry name" value="P-loop_NTPase"/>
</dbReference>
<feature type="binding site" evidence="2">
    <location>
        <position position="115"/>
    </location>
    <ligand>
        <name>Mg(2+)</name>
        <dbReference type="ChEBI" id="CHEBI:18420"/>
    </ligand>
</feature>
<keyword evidence="2" id="KW-0067">ATP-binding</keyword>
<comment type="catalytic activity">
    <reaction evidence="2">
        <text>(7R,8S)-7,8-diammoniononanoate + CO2 + ATP = (4R,5S)-dethiobiotin + ADP + phosphate + 3 H(+)</text>
        <dbReference type="Rhea" id="RHEA:15805"/>
        <dbReference type="ChEBI" id="CHEBI:15378"/>
        <dbReference type="ChEBI" id="CHEBI:16526"/>
        <dbReference type="ChEBI" id="CHEBI:30616"/>
        <dbReference type="ChEBI" id="CHEBI:43474"/>
        <dbReference type="ChEBI" id="CHEBI:149469"/>
        <dbReference type="ChEBI" id="CHEBI:149473"/>
        <dbReference type="ChEBI" id="CHEBI:456216"/>
        <dbReference type="EC" id="6.3.3.3"/>
    </reaction>
</comment>
<comment type="cofactor">
    <cofactor evidence="2">
        <name>Mg(2+)</name>
        <dbReference type="ChEBI" id="CHEBI:18420"/>
    </cofactor>
</comment>
<keyword evidence="4" id="KW-1185">Reference proteome</keyword>
<dbReference type="PANTHER" id="PTHR43210">
    <property type="entry name" value="DETHIOBIOTIN SYNTHETASE"/>
    <property type="match status" value="1"/>
</dbReference>
<proteinExistence type="inferred from homology"/>
<dbReference type="UniPathway" id="UPA00078">
    <property type="reaction ID" value="UER00161"/>
</dbReference>
<dbReference type="KEGG" id="sku:Sulku_1934"/>
<keyword evidence="2" id="KW-0963">Cytoplasm</keyword>
<feature type="binding site" evidence="2">
    <location>
        <begin position="115"/>
        <end position="118"/>
    </location>
    <ligand>
        <name>ATP</name>
        <dbReference type="ChEBI" id="CHEBI:30616"/>
    </ligand>
</feature>
<comment type="function">
    <text evidence="2">Catalyzes a mechanistically unusual reaction, the ATP-dependent insertion of CO2 between the N7 and N8 nitrogen atoms of 7,8-diaminopelargonic acid (DAPA, also called 7,8-diammoniononanoate) to form a ureido ring.</text>
</comment>
<dbReference type="PANTHER" id="PTHR43210:SF5">
    <property type="entry name" value="DETHIOBIOTIN SYNTHETASE"/>
    <property type="match status" value="1"/>
</dbReference>
<keyword evidence="2" id="KW-0479">Metal-binding</keyword>
<dbReference type="Gene3D" id="3.40.50.300">
    <property type="entry name" value="P-loop containing nucleotide triphosphate hydrolases"/>
    <property type="match status" value="1"/>
</dbReference>
<reference evidence="3 4" key="1">
    <citation type="journal article" date="2012" name="Stand. Genomic Sci.">
        <title>Complete genome sequence of the sulfur compounds oxidizing chemolithoautotroph Sulfuricurvum kujiense type strain (YK-1(T)).</title>
        <authorList>
            <person name="Han C."/>
            <person name="Kotsyurbenko O."/>
            <person name="Chertkov O."/>
            <person name="Held B."/>
            <person name="Lapidus A."/>
            <person name="Nolan M."/>
            <person name="Lucas S."/>
            <person name="Hammon N."/>
            <person name="Deshpande S."/>
            <person name="Cheng J.F."/>
            <person name="Tapia R."/>
            <person name="Goodwin L.A."/>
            <person name="Pitluck S."/>
            <person name="Liolios K."/>
            <person name="Pagani I."/>
            <person name="Ivanova N."/>
            <person name="Mavromatis K."/>
            <person name="Mikhailova N."/>
            <person name="Pati A."/>
            <person name="Chen A."/>
            <person name="Palaniappan K."/>
            <person name="Land M."/>
            <person name="Hauser L."/>
            <person name="Chang Y.J."/>
            <person name="Jeffries C.D."/>
            <person name="Brambilla E.M."/>
            <person name="Rohde M."/>
            <person name="Spring S."/>
            <person name="Sikorski J."/>
            <person name="Goker M."/>
            <person name="Woyke T."/>
            <person name="Bristow J."/>
            <person name="Eisen J.A."/>
            <person name="Markowitz V."/>
            <person name="Hugenholtz P."/>
            <person name="Kyrpides N.C."/>
            <person name="Klenk H.P."/>
            <person name="Detter J.C."/>
        </authorList>
    </citation>
    <scope>NUCLEOTIDE SEQUENCE [LARGE SCALE GENOMIC DNA]</scope>
    <source>
        <strain evidence="4">ATCC BAA-921 / DSM 16994 / JCM 11577 / YK-1</strain>
    </source>
</reference>
<accession>E4U237</accession>
<keyword evidence="2" id="KW-0460">Magnesium</keyword>
<keyword evidence="2 3" id="KW-0436">Ligase</keyword>
<keyword evidence="2" id="KW-0547">Nucleotide-binding</keyword>
<dbReference type="STRING" id="709032.Sulku_1934"/>
<sequence>MSKRIFVSATNTDIGKTYTSKLLIDALSRLGYRVGVYKPIETGVMTHPYDGDELYQCALSFNPGLSVLSLDDIVTLQFPLPAAPFVANEGRAIDLASFDTALAKIESLCDIVIIEGAGGLMVPIDEQTMMIDIPRYFNAVTFLVTHCNLGCINDTLLSLKALEDAKLPHLWGLNCRSNDKGFETTSLPYLNHRFGSVYQIDKDIDTIAKALLDTISLHNEEKA</sequence>
<dbReference type="OrthoDB" id="9802097at2"/>
<dbReference type="GO" id="GO:0004141">
    <property type="term" value="F:dethiobiotin synthase activity"/>
    <property type="evidence" value="ECO:0007669"/>
    <property type="project" value="UniProtKB-UniRule"/>
</dbReference>
<dbReference type="HOGENOM" id="CLU_072551_3_2_7"/>
<feature type="binding site" evidence="2">
    <location>
        <begin position="13"/>
        <end position="18"/>
    </location>
    <ligand>
        <name>ATP</name>
        <dbReference type="ChEBI" id="CHEBI:30616"/>
    </ligand>
</feature>
<comment type="caution">
    <text evidence="2">Lacks conserved residue(s) required for the propagation of feature annotation.</text>
</comment>
<dbReference type="NCBIfam" id="TIGR00347">
    <property type="entry name" value="bioD"/>
    <property type="match status" value="1"/>
</dbReference>
<dbReference type="AlphaFoldDB" id="E4U237"/>
<dbReference type="InterPro" id="IPR004472">
    <property type="entry name" value="DTB_synth_BioD"/>
</dbReference>
<comment type="pathway">
    <text evidence="2">Cofactor biosynthesis; biotin biosynthesis; biotin from 7,8-diaminononanoate: step 1/2.</text>
</comment>
<dbReference type="EMBL" id="CP002355">
    <property type="protein sequence ID" value="ADR34594.1"/>
    <property type="molecule type" value="Genomic_DNA"/>
</dbReference>
<gene>
    <name evidence="2" type="primary">bioD</name>
    <name evidence="3" type="ordered locus">Sulku_1934</name>
</gene>
<feature type="binding site" evidence="2">
    <location>
        <position position="17"/>
    </location>
    <ligand>
        <name>Mg(2+)</name>
        <dbReference type="ChEBI" id="CHEBI:18420"/>
    </ligand>
</feature>
<comment type="subunit">
    <text evidence="2">Homodimer.</text>
</comment>
<comment type="similarity">
    <text evidence="2">Belongs to the dethiobiotin synthetase family.</text>
</comment>
<comment type="subcellular location">
    <subcellularLocation>
        <location evidence="2">Cytoplasm</location>
    </subcellularLocation>
</comment>
<dbReference type="HAMAP" id="MF_00336">
    <property type="entry name" value="BioD"/>
    <property type="match status" value="1"/>
</dbReference>
<dbReference type="GO" id="GO:0005829">
    <property type="term" value="C:cytosol"/>
    <property type="evidence" value="ECO:0007669"/>
    <property type="project" value="TreeGrafter"/>
</dbReference>
<dbReference type="GO" id="GO:0009102">
    <property type="term" value="P:biotin biosynthetic process"/>
    <property type="evidence" value="ECO:0007669"/>
    <property type="project" value="UniProtKB-UniRule"/>
</dbReference>
<keyword evidence="1 2" id="KW-0093">Biotin biosynthesis</keyword>
<evidence type="ECO:0000313" key="3">
    <source>
        <dbReference type="EMBL" id="ADR34594.1"/>
    </source>
</evidence>
<feature type="active site" evidence="2">
    <location>
        <position position="38"/>
    </location>
</feature>
<dbReference type="Pfam" id="PF13500">
    <property type="entry name" value="AAA_26"/>
    <property type="match status" value="1"/>
</dbReference>
<dbReference type="CDD" id="cd03109">
    <property type="entry name" value="DTBS"/>
    <property type="match status" value="1"/>
</dbReference>
<evidence type="ECO:0000256" key="1">
    <source>
        <dbReference type="ARBA" id="ARBA00022756"/>
    </source>
</evidence>
<evidence type="ECO:0000256" key="2">
    <source>
        <dbReference type="HAMAP-Rule" id="MF_00336"/>
    </source>
</evidence>
<evidence type="ECO:0000313" key="4">
    <source>
        <dbReference type="Proteomes" id="UP000008721"/>
    </source>
</evidence>
<dbReference type="EC" id="6.3.3.3" evidence="2"/>
<dbReference type="RefSeq" id="WP_013460791.1">
    <property type="nucleotide sequence ID" value="NC_014762.1"/>
</dbReference>
<feature type="binding site" evidence="2">
    <location>
        <position position="42"/>
    </location>
    <ligand>
        <name>substrate</name>
    </ligand>
</feature>
<name>E4U237_SULKY</name>
<feature type="binding site" evidence="2">
    <location>
        <position position="52"/>
    </location>
    <ligand>
        <name>Mg(2+)</name>
        <dbReference type="ChEBI" id="CHEBI:18420"/>
    </ligand>
</feature>
<dbReference type="Proteomes" id="UP000008721">
    <property type="component" value="Chromosome"/>
</dbReference>